<dbReference type="RefSeq" id="WP_380603507.1">
    <property type="nucleotide sequence ID" value="NZ_JBHSDU010000015.1"/>
</dbReference>
<comment type="caution">
    <text evidence="4">The sequence shown here is derived from an EMBL/GenBank/DDBJ whole genome shotgun (WGS) entry which is preliminary data.</text>
</comment>
<keyword evidence="5" id="KW-1185">Reference proteome</keyword>
<dbReference type="Gene3D" id="3.90.1150.10">
    <property type="entry name" value="Aspartate Aminotransferase, domain 1"/>
    <property type="match status" value="1"/>
</dbReference>
<dbReference type="InterPro" id="IPR015424">
    <property type="entry name" value="PyrdxlP-dep_Trfase"/>
</dbReference>
<dbReference type="PANTHER" id="PTHR30244">
    <property type="entry name" value="TRANSAMINASE"/>
    <property type="match status" value="1"/>
</dbReference>
<dbReference type="GO" id="GO:0008483">
    <property type="term" value="F:transaminase activity"/>
    <property type="evidence" value="ECO:0007669"/>
    <property type="project" value="UniProtKB-KW"/>
</dbReference>
<sequence length="401" mass="42308">MAFVAPAGTPISPITFAVSLARGLGSSAEIPLGEGLAAHAKHRRYWLVSTGRAAMVLALQAMRDLSKDPQRVEVIVPAYTCYSVPASVIKAGLKPRLCDVDPTSLSLDPEALRKFDFSRVLAVVTANLYGIPNHLQSIEAIARERGVWMLDDSAQALGATHEGRPVGGFGDVGLYSFDKGKNITSLEGGALVASHPELSAALDRRHAALTPASATRTATTIVKLAAYATLLHPTLYGVVRKLPGLGLGRTVYDETYPVERYSGTLAGFAGTLLKRLPTLTRGRQDNALALQAALSKVPGVRLIDVPANSQPAYARYPFLMTDPSRRAAVLEKLEAAGIGATASYPSALNDVPEVARHLPAVDLEMPGARQVANAIVTLPTHAYSPADLPARVAAAMRGSVA</sequence>
<gene>
    <name evidence="4" type="ORF">ACFPN2_29790</name>
</gene>
<evidence type="ECO:0000313" key="4">
    <source>
        <dbReference type="EMBL" id="MFC4313309.1"/>
    </source>
</evidence>
<keyword evidence="4" id="KW-0808">Transferase</keyword>
<proteinExistence type="inferred from homology"/>
<dbReference type="PIRSF" id="PIRSF000390">
    <property type="entry name" value="PLP_StrS"/>
    <property type="match status" value="1"/>
</dbReference>
<dbReference type="InterPro" id="IPR000653">
    <property type="entry name" value="DegT/StrS_aminotransferase"/>
</dbReference>
<reference evidence="5" key="1">
    <citation type="journal article" date="2019" name="Int. J. Syst. Evol. Microbiol.">
        <title>The Global Catalogue of Microorganisms (GCM) 10K type strain sequencing project: providing services to taxonomists for standard genome sequencing and annotation.</title>
        <authorList>
            <consortium name="The Broad Institute Genomics Platform"/>
            <consortium name="The Broad Institute Genome Sequencing Center for Infectious Disease"/>
            <person name="Wu L."/>
            <person name="Ma J."/>
        </authorList>
    </citation>
    <scope>NUCLEOTIDE SEQUENCE [LARGE SCALE GENOMIC DNA]</scope>
    <source>
        <strain evidence="5">CGMCC 1.10759</strain>
    </source>
</reference>
<evidence type="ECO:0000256" key="3">
    <source>
        <dbReference type="RuleBase" id="RU004508"/>
    </source>
</evidence>
<dbReference type="SUPFAM" id="SSF53383">
    <property type="entry name" value="PLP-dependent transferases"/>
    <property type="match status" value="1"/>
</dbReference>
<dbReference type="Proteomes" id="UP001595904">
    <property type="component" value="Unassembled WGS sequence"/>
</dbReference>
<keyword evidence="1 3" id="KW-0663">Pyridoxal phosphate</keyword>
<keyword evidence="4" id="KW-0032">Aminotransferase</keyword>
<comment type="similarity">
    <text evidence="2 3">Belongs to the DegT/DnrJ/EryC1 family.</text>
</comment>
<dbReference type="InterPro" id="IPR015421">
    <property type="entry name" value="PyrdxlP-dep_Trfase_major"/>
</dbReference>
<dbReference type="Pfam" id="PF01041">
    <property type="entry name" value="DegT_DnrJ_EryC1"/>
    <property type="match status" value="2"/>
</dbReference>
<accession>A0ABV8T0E9</accession>
<dbReference type="EMBL" id="JBHSDU010000015">
    <property type="protein sequence ID" value="MFC4313309.1"/>
    <property type="molecule type" value="Genomic_DNA"/>
</dbReference>
<name>A0ABV8T0E9_9GAMM</name>
<dbReference type="Gene3D" id="3.40.640.10">
    <property type="entry name" value="Type I PLP-dependent aspartate aminotransferase-like (Major domain)"/>
    <property type="match status" value="1"/>
</dbReference>
<evidence type="ECO:0000256" key="2">
    <source>
        <dbReference type="ARBA" id="ARBA00037999"/>
    </source>
</evidence>
<dbReference type="PANTHER" id="PTHR30244:SF34">
    <property type="entry name" value="DTDP-4-AMINO-4,6-DIDEOXYGALACTOSE TRANSAMINASE"/>
    <property type="match status" value="1"/>
</dbReference>
<evidence type="ECO:0000313" key="5">
    <source>
        <dbReference type="Proteomes" id="UP001595904"/>
    </source>
</evidence>
<protein>
    <submittedName>
        <fullName evidence="4">DegT/DnrJ/EryC1/StrS family aminotransferase</fullName>
    </submittedName>
</protein>
<dbReference type="InterPro" id="IPR015422">
    <property type="entry name" value="PyrdxlP-dep_Trfase_small"/>
</dbReference>
<organism evidence="4 5">
    <name type="scientific">Steroidobacter flavus</name>
    <dbReference type="NCBI Taxonomy" id="1842136"/>
    <lineage>
        <taxon>Bacteria</taxon>
        <taxon>Pseudomonadati</taxon>
        <taxon>Pseudomonadota</taxon>
        <taxon>Gammaproteobacteria</taxon>
        <taxon>Steroidobacterales</taxon>
        <taxon>Steroidobacteraceae</taxon>
        <taxon>Steroidobacter</taxon>
    </lineage>
</organism>
<evidence type="ECO:0000256" key="1">
    <source>
        <dbReference type="ARBA" id="ARBA00022898"/>
    </source>
</evidence>